<accession>A0A2R4VU84</accession>
<keyword evidence="2" id="KW-0614">Plasmid</keyword>
<evidence type="ECO:0000313" key="3">
    <source>
        <dbReference type="Proteomes" id="UP000077405"/>
    </source>
</evidence>
<gene>
    <name evidence="2" type="ORF">A6A40_23435</name>
</gene>
<dbReference type="RefSeq" id="WP_108548281.1">
    <property type="nucleotide sequence ID" value="NZ_CP028905.1"/>
</dbReference>
<protein>
    <recommendedName>
        <fullName evidence="4">Glycosyltransferase RgtA/B/C/D-like domain-containing protein</fullName>
    </recommendedName>
</protein>
<organism evidence="2 3">
    <name type="scientific">Azospirillum humicireducens</name>
    <dbReference type="NCBI Taxonomy" id="1226968"/>
    <lineage>
        <taxon>Bacteria</taxon>
        <taxon>Pseudomonadati</taxon>
        <taxon>Pseudomonadota</taxon>
        <taxon>Alphaproteobacteria</taxon>
        <taxon>Rhodospirillales</taxon>
        <taxon>Azospirillaceae</taxon>
        <taxon>Azospirillum</taxon>
    </lineage>
</organism>
<feature type="transmembrane region" description="Helical" evidence="1">
    <location>
        <begin position="111"/>
        <end position="131"/>
    </location>
</feature>
<evidence type="ECO:0000256" key="1">
    <source>
        <dbReference type="SAM" id="Phobius"/>
    </source>
</evidence>
<reference evidence="2 3" key="1">
    <citation type="submission" date="2018-04" db="EMBL/GenBank/DDBJ databases">
        <title>Complete genome sequence of the nitrogen-fixing bacterium Azospirillum humicireducens type strain SgZ-5.</title>
        <authorList>
            <person name="Yu Z."/>
        </authorList>
    </citation>
    <scope>NUCLEOTIDE SEQUENCE [LARGE SCALE GENOMIC DNA]</scope>
    <source>
        <strain evidence="2 3">SgZ-5</strain>
        <plasmid evidence="2 3">pYZ4</plasmid>
    </source>
</reference>
<feature type="transmembrane region" description="Helical" evidence="1">
    <location>
        <begin position="374"/>
        <end position="395"/>
    </location>
</feature>
<feature type="transmembrane region" description="Helical" evidence="1">
    <location>
        <begin position="197"/>
        <end position="219"/>
    </location>
</feature>
<feature type="transmembrane region" description="Helical" evidence="1">
    <location>
        <begin position="137"/>
        <end position="162"/>
    </location>
</feature>
<feature type="transmembrane region" description="Helical" evidence="1">
    <location>
        <begin position="231"/>
        <end position="251"/>
    </location>
</feature>
<proteinExistence type="predicted"/>
<keyword evidence="1" id="KW-0812">Transmembrane</keyword>
<keyword evidence="3" id="KW-1185">Reference proteome</keyword>
<dbReference type="AlphaFoldDB" id="A0A2R4VU84"/>
<dbReference type="EMBL" id="CP028905">
    <property type="protein sequence ID" value="AWB08006.1"/>
    <property type="molecule type" value="Genomic_DNA"/>
</dbReference>
<feature type="transmembrane region" description="Helical" evidence="1">
    <location>
        <begin position="348"/>
        <end position="368"/>
    </location>
</feature>
<feature type="transmembrane region" description="Helical" evidence="1">
    <location>
        <begin position="407"/>
        <end position="430"/>
    </location>
</feature>
<feature type="transmembrane region" description="Helical" evidence="1">
    <location>
        <begin position="315"/>
        <end position="336"/>
    </location>
</feature>
<geneLocation type="plasmid" evidence="2 3">
    <name>pYZ4</name>
</geneLocation>
<evidence type="ECO:0008006" key="4">
    <source>
        <dbReference type="Google" id="ProtNLM"/>
    </source>
</evidence>
<evidence type="ECO:0000313" key="2">
    <source>
        <dbReference type="EMBL" id="AWB08006.1"/>
    </source>
</evidence>
<dbReference type="KEGG" id="ahu:A6A40_23435"/>
<dbReference type="OrthoDB" id="7299201at2"/>
<dbReference type="Proteomes" id="UP000077405">
    <property type="component" value="Plasmid pYZ4"/>
</dbReference>
<keyword evidence="1" id="KW-0472">Membrane</keyword>
<name>A0A2R4VU84_9PROT</name>
<keyword evidence="1" id="KW-1133">Transmembrane helix</keyword>
<sequence>MSLGRSFRGRSASRQAGSHLAGSRLGSRLAAITGGFLVLLGALLYYAGYIDAGFNTADDGHYAQVAYELWLGTDPHALRFGYGLLWFKIGQGLFALGGPSWLAVQWLFQGLSALTGLLVYATVLTLTGRMLPALLGAAVAVAVPAFPPTVFYAACVLLNVFLQVRLAKGWQRMTPANLIAPAAGLSVTFQIRPDFGFVFAATLAGLILLGAVAGGRHAWPGRLARLTGSALAVAALAQAPLMAMAAAGGYLDLIVSEYLRYPELLLRYLSSGVGGGSGSGAADAGGAGTLLGRPPLSDLLSGSWTANWTGGTPTAAMALLVHLPLATAAGFALLTLARLRRAESADGVPARLVVLAGGIAALPHYYLFRPDLAHIANFMPGHVVLVCVLLADLAALARQADWSPSGLATRAGVLGAGALPAFGLAVYLWVGLTMPGTGSIANAAGRTVPFTAQNGVAVRISPGEQPLLEGLRAAVEGHSNPGDRIVCVPFCPGIAFMTGRRMLLRDWYVDDSLLVTDPGWIGRAIAATREARPPVVIVVDWAINGTEISRFANWARPYVAMLEATATGRVALPGITVYLMPR</sequence>
<feature type="transmembrane region" description="Helical" evidence="1">
    <location>
        <begin position="29"/>
        <end position="48"/>
    </location>
</feature>